<sequence>MQSRPAEVKAWLEYKAFSKITIRSLSVLNGALLLGMTKDEMRTVCPEEGGRVFFQLQAVKSSIAVSDSSIDAHAHTTQITQPEIIAIYYEFGCFPAFSTTDKFKLNEMHCL</sequence>
<keyword evidence="3" id="KW-1185">Reference proteome</keyword>
<name>A0A4W5KGQ3_9TELE</name>
<dbReference type="Pfam" id="PF18016">
    <property type="entry name" value="SAM_3"/>
    <property type="match status" value="1"/>
</dbReference>
<dbReference type="SUPFAM" id="SSF47769">
    <property type="entry name" value="SAM/Pointed domain"/>
    <property type="match status" value="1"/>
</dbReference>
<feature type="domain" description="SAM" evidence="1">
    <location>
        <begin position="1"/>
        <end position="57"/>
    </location>
</feature>
<reference evidence="3" key="1">
    <citation type="submission" date="2018-06" db="EMBL/GenBank/DDBJ databases">
        <title>Genome assembly of Danube salmon.</title>
        <authorList>
            <person name="Macqueen D.J."/>
            <person name="Gundappa M.K."/>
        </authorList>
    </citation>
    <scope>NUCLEOTIDE SEQUENCE [LARGE SCALE GENOMIC DNA]</scope>
</reference>
<reference evidence="2" key="3">
    <citation type="submission" date="2025-09" db="UniProtKB">
        <authorList>
            <consortium name="Ensembl"/>
        </authorList>
    </citation>
    <scope>IDENTIFICATION</scope>
</reference>
<evidence type="ECO:0000313" key="2">
    <source>
        <dbReference type="Ensembl" id="ENSHHUP00000011184.1"/>
    </source>
</evidence>
<dbReference type="GO" id="GO:0035023">
    <property type="term" value="P:regulation of Rho protein signal transduction"/>
    <property type="evidence" value="ECO:0007669"/>
    <property type="project" value="TreeGrafter"/>
</dbReference>
<dbReference type="Ensembl" id="ENSHHUT00000011537.1">
    <property type="protein sequence ID" value="ENSHHUP00000011184.1"/>
    <property type="gene ID" value="ENSHHUG00000006844.1"/>
</dbReference>
<dbReference type="AlphaFoldDB" id="A0A4W5KGQ3"/>
<dbReference type="STRING" id="62062.ENSHHUP00000011184"/>
<protein>
    <recommendedName>
        <fullName evidence="1">SAM domain-containing protein</fullName>
    </recommendedName>
</protein>
<dbReference type="GO" id="GO:0031982">
    <property type="term" value="C:vesicle"/>
    <property type="evidence" value="ECO:0007669"/>
    <property type="project" value="TreeGrafter"/>
</dbReference>
<proteinExistence type="predicted"/>
<dbReference type="GO" id="GO:0032587">
    <property type="term" value="C:ruffle membrane"/>
    <property type="evidence" value="ECO:0007669"/>
    <property type="project" value="TreeGrafter"/>
</dbReference>
<dbReference type="InterPro" id="IPR013761">
    <property type="entry name" value="SAM/pointed_sf"/>
</dbReference>
<dbReference type="GO" id="GO:0007266">
    <property type="term" value="P:Rho protein signal transduction"/>
    <property type="evidence" value="ECO:0007669"/>
    <property type="project" value="TreeGrafter"/>
</dbReference>
<evidence type="ECO:0000313" key="3">
    <source>
        <dbReference type="Proteomes" id="UP000314982"/>
    </source>
</evidence>
<organism evidence="2 3">
    <name type="scientific">Hucho hucho</name>
    <name type="common">huchen</name>
    <dbReference type="NCBI Taxonomy" id="62062"/>
    <lineage>
        <taxon>Eukaryota</taxon>
        <taxon>Metazoa</taxon>
        <taxon>Chordata</taxon>
        <taxon>Craniata</taxon>
        <taxon>Vertebrata</taxon>
        <taxon>Euteleostomi</taxon>
        <taxon>Actinopterygii</taxon>
        <taxon>Neopterygii</taxon>
        <taxon>Teleostei</taxon>
        <taxon>Protacanthopterygii</taxon>
        <taxon>Salmoniformes</taxon>
        <taxon>Salmonidae</taxon>
        <taxon>Salmoninae</taxon>
        <taxon>Hucho</taxon>
    </lineage>
</organism>
<evidence type="ECO:0000259" key="1">
    <source>
        <dbReference type="Pfam" id="PF18016"/>
    </source>
</evidence>
<dbReference type="PANTHER" id="PTHR12287:SF22">
    <property type="entry name" value="EPIDERMAL GROWTH FACTOR RECEPTOR KINASE SUBSTRATE 8-LIKE PROTEIN 3"/>
    <property type="match status" value="1"/>
</dbReference>
<dbReference type="Proteomes" id="UP000314982">
    <property type="component" value="Unassembled WGS sequence"/>
</dbReference>
<dbReference type="InterPro" id="IPR041418">
    <property type="entry name" value="SAM_3"/>
</dbReference>
<dbReference type="InterPro" id="IPR039801">
    <property type="entry name" value="EPS8-like"/>
</dbReference>
<dbReference type="GO" id="GO:0003779">
    <property type="term" value="F:actin binding"/>
    <property type="evidence" value="ECO:0007669"/>
    <property type="project" value="TreeGrafter"/>
</dbReference>
<dbReference type="Gene3D" id="1.10.150.50">
    <property type="entry name" value="Transcription Factor, Ets-1"/>
    <property type="match status" value="1"/>
</dbReference>
<dbReference type="PANTHER" id="PTHR12287">
    <property type="entry name" value="EPIDERMAL GROWTH FACTOR RECEPTOR KINASE SUBSTRATE EPS8-RELATED PROTEIN"/>
    <property type="match status" value="1"/>
</dbReference>
<reference evidence="2" key="2">
    <citation type="submission" date="2025-08" db="UniProtKB">
        <authorList>
            <consortium name="Ensembl"/>
        </authorList>
    </citation>
    <scope>IDENTIFICATION</scope>
</reference>
<dbReference type="GeneTree" id="ENSGT00940000158169"/>
<dbReference type="GO" id="GO:1900029">
    <property type="term" value="P:positive regulation of ruffle assembly"/>
    <property type="evidence" value="ECO:0007669"/>
    <property type="project" value="TreeGrafter"/>
</dbReference>
<accession>A0A4W5KGQ3</accession>